<keyword evidence="4" id="KW-1185">Reference proteome</keyword>
<dbReference type="NCBIfam" id="TIGR00756">
    <property type="entry name" value="PPR"/>
    <property type="match status" value="3"/>
</dbReference>
<dbReference type="Pfam" id="PF13041">
    <property type="entry name" value="PPR_2"/>
    <property type="match status" value="2"/>
</dbReference>
<dbReference type="PANTHER" id="PTHR47926:SF540">
    <property type="entry name" value="PENTATRICOPEPTIDE REPEAT-CONTAINING PROTEIN"/>
    <property type="match status" value="1"/>
</dbReference>
<dbReference type="Proteomes" id="UP001418222">
    <property type="component" value="Unassembled WGS sequence"/>
</dbReference>
<proteinExistence type="predicted"/>
<accession>A0AAP0FZ31</accession>
<dbReference type="InterPro" id="IPR046960">
    <property type="entry name" value="PPR_At4g14850-like_plant"/>
</dbReference>
<gene>
    <name evidence="3" type="primary">PCMP-E70</name>
    <name evidence="3" type="ORF">KSP39_PZI018079</name>
</gene>
<dbReference type="PANTHER" id="PTHR47926">
    <property type="entry name" value="PENTATRICOPEPTIDE REPEAT-CONTAINING PROTEIN"/>
    <property type="match status" value="1"/>
</dbReference>
<dbReference type="Pfam" id="PF20431">
    <property type="entry name" value="E_motif"/>
    <property type="match status" value="1"/>
</dbReference>
<dbReference type="Gene3D" id="1.25.40.10">
    <property type="entry name" value="Tetratricopeptide repeat domain"/>
    <property type="match status" value="3"/>
</dbReference>
<dbReference type="AlphaFoldDB" id="A0AAP0FZ31"/>
<dbReference type="GO" id="GO:0009451">
    <property type="term" value="P:RNA modification"/>
    <property type="evidence" value="ECO:0007669"/>
    <property type="project" value="InterPro"/>
</dbReference>
<dbReference type="InterPro" id="IPR011990">
    <property type="entry name" value="TPR-like_helical_dom_sf"/>
</dbReference>
<dbReference type="FunFam" id="1.25.40.10:FF:000242">
    <property type="entry name" value="Pentatricopeptide repeat-containing protein"/>
    <property type="match status" value="1"/>
</dbReference>
<evidence type="ECO:0000256" key="2">
    <source>
        <dbReference type="PROSITE-ProRule" id="PRU00708"/>
    </source>
</evidence>
<protein>
    <submittedName>
        <fullName evidence="3">Pentatricopeptide repeat-containing protein</fullName>
    </submittedName>
</protein>
<dbReference type="GO" id="GO:0003723">
    <property type="term" value="F:RNA binding"/>
    <property type="evidence" value="ECO:0007669"/>
    <property type="project" value="InterPro"/>
</dbReference>
<sequence>MVTAGDHFTASYAISLLHDRSARHRLPEILSRILRHHLHLLSCSLLSDVAATAASLRRVSFTRGLLLLSPNPNLPLFNAAIKSLSFLPSNEPLRLFTLLRSAGLRPDRRTFAPLLKSCSLLPSIRQGSAVHAAALVAGFDAHAVVATQLVELYVQFGLMAAARKVFDKMPLRETVVWNIMINGFFRIKDFEAAILLFRQMSSRNIITWNTMLAGLSRSGHDLESVELFSELPDSGVEPDDATFATILPVCGRTGNSELGRRIHIDAKNRGLMHSSINVGNSLIDMYCKCADPSSAQKVFDEMPLQNVVTWNAMINGLAINGRGADGLHLFDEMLRRGAEPNSSTFVGVLVCCAHGGLEERGRELFRAMKTEHGIEPRPEHYGCMVDMLGRCGRTGEALGVIEGMPMRPTAAIWGALLSACRNNRDVEVGEVAARELVEAEPENSGNFVLLANLYAEAGRWEEAEKVWSVMRGMRVWKNKAQSSIMYKR</sequence>
<dbReference type="InterPro" id="IPR002885">
    <property type="entry name" value="PPR_rpt"/>
</dbReference>
<organism evidence="3 4">
    <name type="scientific">Platanthera zijinensis</name>
    <dbReference type="NCBI Taxonomy" id="2320716"/>
    <lineage>
        <taxon>Eukaryota</taxon>
        <taxon>Viridiplantae</taxon>
        <taxon>Streptophyta</taxon>
        <taxon>Embryophyta</taxon>
        <taxon>Tracheophyta</taxon>
        <taxon>Spermatophyta</taxon>
        <taxon>Magnoliopsida</taxon>
        <taxon>Liliopsida</taxon>
        <taxon>Asparagales</taxon>
        <taxon>Orchidaceae</taxon>
        <taxon>Orchidoideae</taxon>
        <taxon>Orchideae</taxon>
        <taxon>Orchidinae</taxon>
        <taxon>Platanthera</taxon>
    </lineage>
</organism>
<feature type="repeat" description="PPR" evidence="2">
    <location>
        <begin position="173"/>
        <end position="203"/>
    </location>
</feature>
<comment type="caution">
    <text evidence="3">The sequence shown here is derived from an EMBL/GenBank/DDBJ whole genome shotgun (WGS) entry which is preliminary data.</text>
</comment>
<keyword evidence="1" id="KW-0677">Repeat</keyword>
<reference evidence="3 4" key="1">
    <citation type="journal article" date="2022" name="Nat. Plants">
        <title>Genomes of leafy and leafless Platanthera orchids illuminate the evolution of mycoheterotrophy.</title>
        <authorList>
            <person name="Li M.H."/>
            <person name="Liu K.W."/>
            <person name="Li Z."/>
            <person name="Lu H.C."/>
            <person name="Ye Q.L."/>
            <person name="Zhang D."/>
            <person name="Wang J.Y."/>
            <person name="Li Y.F."/>
            <person name="Zhong Z.M."/>
            <person name="Liu X."/>
            <person name="Yu X."/>
            <person name="Liu D.K."/>
            <person name="Tu X.D."/>
            <person name="Liu B."/>
            <person name="Hao Y."/>
            <person name="Liao X.Y."/>
            <person name="Jiang Y.T."/>
            <person name="Sun W.H."/>
            <person name="Chen J."/>
            <person name="Chen Y.Q."/>
            <person name="Ai Y."/>
            <person name="Zhai J.W."/>
            <person name="Wu S.S."/>
            <person name="Zhou Z."/>
            <person name="Hsiao Y.Y."/>
            <person name="Wu W.L."/>
            <person name="Chen Y.Y."/>
            <person name="Lin Y.F."/>
            <person name="Hsu J.L."/>
            <person name="Li C.Y."/>
            <person name="Wang Z.W."/>
            <person name="Zhao X."/>
            <person name="Zhong W.Y."/>
            <person name="Ma X.K."/>
            <person name="Ma L."/>
            <person name="Huang J."/>
            <person name="Chen G.Z."/>
            <person name="Huang M.Z."/>
            <person name="Huang L."/>
            <person name="Peng D.H."/>
            <person name="Luo Y.B."/>
            <person name="Zou S.Q."/>
            <person name="Chen S.P."/>
            <person name="Lan S."/>
            <person name="Tsai W.C."/>
            <person name="Van de Peer Y."/>
            <person name="Liu Z.J."/>
        </authorList>
    </citation>
    <scope>NUCLEOTIDE SEQUENCE [LARGE SCALE GENOMIC DNA]</scope>
    <source>
        <strain evidence="3">Lor287</strain>
    </source>
</reference>
<dbReference type="EMBL" id="JBBWWQ010000016">
    <property type="protein sequence ID" value="KAK8926474.1"/>
    <property type="molecule type" value="Genomic_DNA"/>
</dbReference>
<name>A0AAP0FZ31_9ASPA</name>
<evidence type="ECO:0000313" key="4">
    <source>
        <dbReference type="Proteomes" id="UP001418222"/>
    </source>
</evidence>
<feature type="repeat" description="PPR" evidence="2">
    <location>
        <begin position="306"/>
        <end position="340"/>
    </location>
</feature>
<evidence type="ECO:0000313" key="3">
    <source>
        <dbReference type="EMBL" id="KAK8926474.1"/>
    </source>
</evidence>
<feature type="repeat" description="PPR" evidence="2">
    <location>
        <begin position="204"/>
        <end position="238"/>
    </location>
</feature>
<dbReference type="PROSITE" id="PS51375">
    <property type="entry name" value="PPR"/>
    <property type="match status" value="3"/>
</dbReference>
<evidence type="ECO:0000256" key="1">
    <source>
        <dbReference type="ARBA" id="ARBA00022737"/>
    </source>
</evidence>
<dbReference type="InterPro" id="IPR046848">
    <property type="entry name" value="E_motif"/>
</dbReference>
<dbReference type="Pfam" id="PF01535">
    <property type="entry name" value="PPR"/>
    <property type="match status" value="3"/>
</dbReference>